<organism evidence="2 3">
    <name type="scientific">Tritrichomonas foetus</name>
    <dbReference type="NCBI Taxonomy" id="1144522"/>
    <lineage>
        <taxon>Eukaryota</taxon>
        <taxon>Metamonada</taxon>
        <taxon>Parabasalia</taxon>
        <taxon>Tritrichomonadida</taxon>
        <taxon>Tritrichomonadidae</taxon>
        <taxon>Tritrichomonas</taxon>
    </lineage>
</organism>
<feature type="region of interest" description="Disordered" evidence="1">
    <location>
        <begin position="31"/>
        <end position="54"/>
    </location>
</feature>
<gene>
    <name evidence="2" type="ORF">TRFO_37328</name>
</gene>
<evidence type="ECO:0000313" key="3">
    <source>
        <dbReference type="Proteomes" id="UP000179807"/>
    </source>
</evidence>
<feature type="compositionally biased region" description="Polar residues" evidence="1">
    <location>
        <begin position="31"/>
        <end position="48"/>
    </location>
</feature>
<evidence type="ECO:0000256" key="1">
    <source>
        <dbReference type="SAM" id="MobiDB-lite"/>
    </source>
</evidence>
<dbReference type="RefSeq" id="XP_068349611.1">
    <property type="nucleotide sequence ID" value="XM_068511355.1"/>
</dbReference>
<reference evidence="2" key="1">
    <citation type="submission" date="2016-10" db="EMBL/GenBank/DDBJ databases">
        <authorList>
            <person name="Benchimol M."/>
            <person name="Almeida L.G."/>
            <person name="Vasconcelos A.T."/>
            <person name="Perreira-Neves A."/>
            <person name="Rosa I.A."/>
            <person name="Tasca T."/>
            <person name="Bogo M.R."/>
            <person name="de Souza W."/>
        </authorList>
    </citation>
    <scope>NUCLEOTIDE SEQUENCE [LARGE SCALE GENOMIC DNA]</scope>
    <source>
        <strain evidence="2">K</strain>
    </source>
</reference>
<evidence type="ECO:0000313" key="2">
    <source>
        <dbReference type="EMBL" id="OHS96474.1"/>
    </source>
</evidence>
<dbReference type="Proteomes" id="UP000179807">
    <property type="component" value="Unassembled WGS sequence"/>
</dbReference>
<name>A0A1J4JBA2_9EUKA</name>
<dbReference type="GeneID" id="94846059"/>
<dbReference type="EMBL" id="MLAK01001173">
    <property type="protein sequence ID" value="OHS96474.1"/>
    <property type="molecule type" value="Genomic_DNA"/>
</dbReference>
<dbReference type="AlphaFoldDB" id="A0A1J4JBA2"/>
<proteinExistence type="predicted"/>
<dbReference type="VEuPathDB" id="TrichDB:TRFO_37328"/>
<protein>
    <submittedName>
        <fullName evidence="2">Uncharacterized protein</fullName>
    </submittedName>
</protein>
<keyword evidence="3" id="KW-1185">Reference proteome</keyword>
<accession>A0A1J4JBA2</accession>
<comment type="caution">
    <text evidence="2">The sequence shown here is derived from an EMBL/GenBank/DDBJ whole genome shotgun (WGS) entry which is preliminary data.</text>
</comment>
<sequence length="278" mass="31087">MSKKDVRNATLHNTGLPWVIIKPIKRNLKSRSNSVSRDLNIPGNTQTPPKKPERQLPFLAHSSIGFNEDEISTINDSLNIDPQANIMYKTPSRLQQIKLTHFESAQKPLAMDIDTSTPYFVPTATGNTLDLERDGSLISLNGEEDLSTQIMQKNSFIMSNPSQSISDLVIRDEPVLSSEVQNQVWIYCHNNKQDGEKTVAVPFSGCITDNLATESPSKGRKRLLRAIHKVADSSGADKYEPVKERRIKAPIESTYTGQSFALYLEENDVPIPNFLHAK</sequence>